<accession>A0AAD3H630</accession>
<sequence>MEISNIDFESKLRQHSIRLLNFMDKTDESRKAADRAKLDLNAADRFRLSQVTTNKSENSKPSFKKEICSHDKAGIFANYANEYNYYYYEHQRQQGEKLDVYNSKQLAPTNSNMIQEPNVYCSEPQHYDATTGNSTSSSRKRRYDHPEQPLDTHTYADVPKRPRPSKRSLSKRSQELPRHFPTQHSEIDPTNRTRPYSNSEIPSNSRQYSRHATNPDLSYRRNSTVCSSSRRNSLLLSYSRRDSTLSIATIDIDFDEVLKDDISFDSFAFENLNENAFCRRMSMNSMKNNTNSMKNNTSFQCYNL</sequence>
<evidence type="ECO:0000313" key="2">
    <source>
        <dbReference type="EMBL" id="GFH51289.1"/>
    </source>
</evidence>
<reference evidence="2 3" key="1">
    <citation type="journal article" date="2021" name="Sci. Rep.">
        <title>The genome of the diatom Chaetoceros tenuissimus carries an ancient integrated fragment of an extant virus.</title>
        <authorList>
            <person name="Hongo Y."/>
            <person name="Kimura K."/>
            <person name="Takaki Y."/>
            <person name="Yoshida Y."/>
            <person name="Baba S."/>
            <person name="Kobayashi G."/>
            <person name="Nagasaki K."/>
            <person name="Hano T."/>
            <person name="Tomaru Y."/>
        </authorList>
    </citation>
    <scope>NUCLEOTIDE SEQUENCE [LARGE SCALE GENOMIC DNA]</scope>
    <source>
        <strain evidence="2 3">NIES-3715</strain>
    </source>
</reference>
<gene>
    <name evidence="2" type="ORF">CTEN210_07765</name>
</gene>
<protein>
    <submittedName>
        <fullName evidence="2">Uncharacterized protein</fullName>
    </submittedName>
</protein>
<feature type="compositionally biased region" description="Polar residues" evidence="1">
    <location>
        <begin position="128"/>
        <end position="137"/>
    </location>
</feature>
<feature type="region of interest" description="Disordered" evidence="1">
    <location>
        <begin position="123"/>
        <end position="223"/>
    </location>
</feature>
<dbReference type="Proteomes" id="UP001054902">
    <property type="component" value="Unassembled WGS sequence"/>
</dbReference>
<proteinExistence type="predicted"/>
<dbReference type="AlphaFoldDB" id="A0AAD3H630"/>
<feature type="compositionally biased region" description="Basic residues" evidence="1">
    <location>
        <begin position="161"/>
        <end position="170"/>
    </location>
</feature>
<keyword evidence="3" id="KW-1185">Reference proteome</keyword>
<comment type="caution">
    <text evidence="2">The sequence shown here is derived from an EMBL/GenBank/DDBJ whole genome shotgun (WGS) entry which is preliminary data.</text>
</comment>
<feature type="compositionally biased region" description="Polar residues" evidence="1">
    <location>
        <begin position="192"/>
        <end position="223"/>
    </location>
</feature>
<dbReference type="EMBL" id="BLLK01000045">
    <property type="protein sequence ID" value="GFH51289.1"/>
    <property type="molecule type" value="Genomic_DNA"/>
</dbReference>
<name>A0AAD3H630_9STRA</name>
<organism evidence="2 3">
    <name type="scientific">Chaetoceros tenuissimus</name>
    <dbReference type="NCBI Taxonomy" id="426638"/>
    <lineage>
        <taxon>Eukaryota</taxon>
        <taxon>Sar</taxon>
        <taxon>Stramenopiles</taxon>
        <taxon>Ochrophyta</taxon>
        <taxon>Bacillariophyta</taxon>
        <taxon>Coscinodiscophyceae</taxon>
        <taxon>Chaetocerotophycidae</taxon>
        <taxon>Chaetocerotales</taxon>
        <taxon>Chaetocerotaceae</taxon>
        <taxon>Chaetoceros</taxon>
    </lineage>
</organism>
<evidence type="ECO:0000313" key="3">
    <source>
        <dbReference type="Proteomes" id="UP001054902"/>
    </source>
</evidence>
<evidence type="ECO:0000256" key="1">
    <source>
        <dbReference type="SAM" id="MobiDB-lite"/>
    </source>
</evidence>